<name>A0ABY6VHU0_9ENTR</name>
<dbReference type="Proteomes" id="UP000317652">
    <property type="component" value="Unassembled WGS sequence"/>
</dbReference>
<dbReference type="Pfam" id="PF13556">
    <property type="entry name" value="HTH_30"/>
    <property type="match status" value="1"/>
</dbReference>
<feature type="domain" description="PucR C-terminal helix-turn-helix" evidence="2">
    <location>
        <begin position="480"/>
        <end position="538"/>
    </location>
</feature>
<dbReference type="InterPro" id="IPR051448">
    <property type="entry name" value="CdaR-like_regulators"/>
</dbReference>
<accession>A0ABY6VHU0</accession>
<dbReference type="PANTHER" id="PTHR33744">
    <property type="entry name" value="CARBOHYDRATE DIACID REGULATOR"/>
    <property type="match status" value="1"/>
</dbReference>
<reference evidence="3 4" key="1">
    <citation type="submission" date="2019-07" db="EMBL/GenBank/DDBJ databases">
        <authorList>
            <person name="Brisse S."/>
            <person name="Rodrigues C."/>
            <person name="Thorpe H."/>
        </authorList>
    </citation>
    <scope>NUCLEOTIDE SEQUENCE [LARGE SCALE GENOMIC DNA]</scope>
    <source>
        <strain evidence="3">SB6411</strain>
    </source>
</reference>
<dbReference type="InterPro" id="IPR012914">
    <property type="entry name" value="PucR_dom"/>
</dbReference>
<sequence length="552" mass="63519">MFVIQDVLMIGGLNGIQIRAGASGIQREVTTVTIMDIPEIADWLKGGEVVISGVLFEQYFSKAMVDALRAKNVAGIITKEKFTLKIPASVFSWCDEVGFPIILVPANYSWEEVMNPILNAIIRKPYHIIEESQKVHSVLMNAMIDGVSLPEMCCRFRAITGLSHAITDSDLYLIGASDDINWKHYTRELNIHLLKPSDLWMQTLDNTRIQTFCYREKVLSIPGKKLFFYPVILNHIKYGYIIILLDDNIIEIPANETVRIQQYGLFVALHVTKISEISNATRRFNQLIMERLLSEDELSQQNIETMLAPTGKKIHRQYIIAHLLYGNPGDMSSIELQNNRLSQFHDILNKQINNSDHIITFEKFNSQIILIPWPNETFDSLMSDIRKLFILTTGYTKVHIGISNPVALKDIRMGFTQAEQTVHFLSSTTSTVPYYKYQNLGILRFFIDKREYISDSFLKEMHDTYIQPLLNYDEKHRSRLFDTLTIWINNDCSKTKTEKQLFIHKNTLIARLNTINKILNCDVNRAEDLFNVQLAMKIYLALQLGHFDKSAI</sequence>
<evidence type="ECO:0000259" key="1">
    <source>
        <dbReference type="Pfam" id="PF07905"/>
    </source>
</evidence>
<evidence type="ECO:0000313" key="4">
    <source>
        <dbReference type="Proteomes" id="UP000317652"/>
    </source>
</evidence>
<dbReference type="PANTHER" id="PTHR33744:SF1">
    <property type="entry name" value="DNA-BINDING TRANSCRIPTIONAL ACTIVATOR ADER"/>
    <property type="match status" value="1"/>
</dbReference>
<gene>
    <name evidence="3" type="primary">pucR</name>
    <name evidence="3" type="ORF">SB6411_02945</name>
</gene>
<keyword evidence="4" id="KW-1185">Reference proteome</keyword>
<evidence type="ECO:0000259" key="2">
    <source>
        <dbReference type="Pfam" id="PF13556"/>
    </source>
</evidence>
<comment type="caution">
    <text evidence="3">The sequence shown here is derived from an EMBL/GenBank/DDBJ whole genome shotgun (WGS) entry which is preliminary data.</text>
</comment>
<dbReference type="Pfam" id="PF07905">
    <property type="entry name" value="PucR"/>
    <property type="match status" value="1"/>
</dbReference>
<protein>
    <submittedName>
        <fullName evidence="3">Purine catabolism regulatory protein</fullName>
    </submittedName>
</protein>
<feature type="domain" description="Purine catabolism PurC-like" evidence="1">
    <location>
        <begin position="6"/>
        <end position="121"/>
    </location>
</feature>
<proteinExistence type="predicted"/>
<organism evidence="3 4">
    <name type="scientific">Klebsiella spallanzanii</name>
    <dbReference type="NCBI Taxonomy" id="2587528"/>
    <lineage>
        <taxon>Bacteria</taxon>
        <taxon>Pseudomonadati</taxon>
        <taxon>Pseudomonadota</taxon>
        <taxon>Gammaproteobacteria</taxon>
        <taxon>Enterobacterales</taxon>
        <taxon>Enterobacteriaceae</taxon>
        <taxon>Klebsiella/Raoultella group</taxon>
        <taxon>Klebsiella</taxon>
    </lineage>
</organism>
<evidence type="ECO:0000313" key="3">
    <source>
        <dbReference type="EMBL" id="VUS80778.1"/>
    </source>
</evidence>
<dbReference type="EMBL" id="CABGGS010000044">
    <property type="protein sequence ID" value="VUS80778.1"/>
    <property type="molecule type" value="Genomic_DNA"/>
</dbReference>
<dbReference type="Gene3D" id="1.10.10.2840">
    <property type="entry name" value="PucR C-terminal helix-turn-helix domain"/>
    <property type="match status" value="1"/>
</dbReference>
<dbReference type="InterPro" id="IPR025736">
    <property type="entry name" value="PucR_C-HTH_dom"/>
</dbReference>
<dbReference type="InterPro" id="IPR042070">
    <property type="entry name" value="PucR_C-HTH_sf"/>
</dbReference>